<keyword evidence="4" id="KW-1185">Reference proteome</keyword>
<dbReference type="Proteomes" id="UP000708576">
    <property type="component" value="Unassembled WGS sequence"/>
</dbReference>
<comment type="caution">
    <text evidence="3">The sequence shown here is derived from an EMBL/GenBank/DDBJ whole genome shotgun (WGS) entry which is preliminary data.</text>
</comment>
<organism evidence="3 4">
    <name type="scientific">Carboxylicivirga linearis</name>
    <dbReference type="NCBI Taxonomy" id="1628157"/>
    <lineage>
        <taxon>Bacteria</taxon>
        <taxon>Pseudomonadati</taxon>
        <taxon>Bacteroidota</taxon>
        <taxon>Bacteroidia</taxon>
        <taxon>Marinilabiliales</taxon>
        <taxon>Marinilabiliaceae</taxon>
        <taxon>Carboxylicivirga</taxon>
    </lineage>
</organism>
<dbReference type="PROSITE" id="PS51257">
    <property type="entry name" value="PROKAR_LIPOPROTEIN"/>
    <property type="match status" value="1"/>
</dbReference>
<evidence type="ECO:0000313" key="3">
    <source>
        <dbReference type="EMBL" id="MBS2100355.1"/>
    </source>
</evidence>
<evidence type="ECO:0000256" key="2">
    <source>
        <dbReference type="SAM" id="SignalP"/>
    </source>
</evidence>
<protein>
    <submittedName>
        <fullName evidence="3">Uncharacterized protein</fullName>
    </submittedName>
</protein>
<name>A0ABS5JZV5_9BACT</name>
<dbReference type="EMBL" id="JAGUCO010000021">
    <property type="protein sequence ID" value="MBS2100355.1"/>
    <property type="molecule type" value="Genomic_DNA"/>
</dbReference>
<accession>A0ABS5JZV5</accession>
<sequence>MKKLHYLILSATILLVVSCSENIQTTDMPGNIPGMGNTPGNIETLGQFTLPDGIVLGREIRGSSNAETTYAAILKSDDHGDDHEDGGCGDDHDDEGGCDHGSDHEGGQGGSCEHGSGGQWVSLDISFVNTTDLLKEIVLPAGLVFECEQENYQHGILLQEVLIKIKGKGAVNIKLNLYCLNKGLDGSDVTLTYQLRGIASSKHMGHLTTKLEGKKIDIIHFKEEEREDYDNMIDKLQDLVWAITNDDGINEDGWAFVESIPDLLN</sequence>
<feature type="signal peptide" evidence="2">
    <location>
        <begin position="1"/>
        <end position="22"/>
    </location>
</feature>
<feature type="region of interest" description="Disordered" evidence="1">
    <location>
        <begin position="76"/>
        <end position="113"/>
    </location>
</feature>
<evidence type="ECO:0000256" key="1">
    <source>
        <dbReference type="SAM" id="MobiDB-lite"/>
    </source>
</evidence>
<feature type="compositionally biased region" description="Basic and acidic residues" evidence="1">
    <location>
        <begin position="76"/>
        <end position="106"/>
    </location>
</feature>
<keyword evidence="2" id="KW-0732">Signal</keyword>
<gene>
    <name evidence="3" type="ORF">KEM10_18870</name>
</gene>
<feature type="chain" id="PRO_5046976696" evidence="2">
    <location>
        <begin position="23"/>
        <end position="265"/>
    </location>
</feature>
<dbReference type="RefSeq" id="WP_212218024.1">
    <property type="nucleotide sequence ID" value="NZ_JAGUCO010000021.1"/>
</dbReference>
<proteinExistence type="predicted"/>
<evidence type="ECO:0000313" key="4">
    <source>
        <dbReference type="Proteomes" id="UP000708576"/>
    </source>
</evidence>
<reference evidence="3 4" key="1">
    <citation type="journal article" date="2015" name="Int. J. Syst. Evol. Microbiol.">
        <title>Carboxylicivirga linearis sp. nov., isolated from a sea cucumber culture pond.</title>
        <authorList>
            <person name="Wang F.Q."/>
            <person name="Zhou Y.X."/>
            <person name="Lin X.Z."/>
            <person name="Chen G.J."/>
            <person name="Du Z.J."/>
        </authorList>
    </citation>
    <scope>NUCLEOTIDE SEQUENCE [LARGE SCALE GENOMIC DNA]</scope>
    <source>
        <strain evidence="3 4">FB218</strain>
    </source>
</reference>